<dbReference type="InterPro" id="IPR058922">
    <property type="entry name" value="WHD_DRP"/>
</dbReference>
<name>A0A438H1Q5_VITVI</name>
<organism evidence="6 7">
    <name type="scientific">Vitis vinifera</name>
    <name type="common">Grape</name>
    <dbReference type="NCBI Taxonomy" id="29760"/>
    <lineage>
        <taxon>Eukaryota</taxon>
        <taxon>Viridiplantae</taxon>
        <taxon>Streptophyta</taxon>
        <taxon>Embryophyta</taxon>
        <taxon>Tracheophyta</taxon>
        <taxon>Spermatophyta</taxon>
        <taxon>Magnoliopsida</taxon>
        <taxon>eudicotyledons</taxon>
        <taxon>Gunneridae</taxon>
        <taxon>Pentapetalae</taxon>
        <taxon>rosids</taxon>
        <taxon>Vitales</taxon>
        <taxon>Vitaceae</taxon>
        <taxon>Viteae</taxon>
        <taxon>Vitis</taxon>
    </lineage>
</organism>
<dbReference type="FunFam" id="1.10.10.10:FF:000322">
    <property type="entry name" value="Probable disease resistance protein At1g63360"/>
    <property type="match status" value="1"/>
</dbReference>
<dbReference type="Pfam" id="PF23598">
    <property type="entry name" value="LRR_14"/>
    <property type="match status" value="1"/>
</dbReference>
<evidence type="ECO:0000256" key="1">
    <source>
        <dbReference type="ARBA" id="ARBA00022737"/>
    </source>
</evidence>
<feature type="compositionally biased region" description="Basic and acidic residues" evidence="3">
    <location>
        <begin position="814"/>
        <end position="836"/>
    </location>
</feature>
<dbReference type="EMBL" id="QGNW01000297">
    <property type="protein sequence ID" value="RVW78329.1"/>
    <property type="molecule type" value="Genomic_DNA"/>
</dbReference>
<feature type="compositionally biased region" description="Polar residues" evidence="3">
    <location>
        <begin position="769"/>
        <end position="784"/>
    </location>
</feature>
<evidence type="ECO:0000259" key="4">
    <source>
        <dbReference type="Pfam" id="PF23559"/>
    </source>
</evidence>
<evidence type="ECO:0000313" key="6">
    <source>
        <dbReference type="EMBL" id="RVW78329.1"/>
    </source>
</evidence>
<comment type="caution">
    <text evidence="6">The sequence shown here is derived from an EMBL/GenBank/DDBJ whole genome shotgun (WGS) entry which is preliminary data.</text>
</comment>
<protein>
    <submittedName>
        <fullName evidence="6">Disease resistance RPP13-like protein 4</fullName>
    </submittedName>
</protein>
<dbReference type="Pfam" id="PF23559">
    <property type="entry name" value="WHD_DRP"/>
    <property type="match status" value="1"/>
</dbReference>
<keyword evidence="1" id="KW-0677">Repeat</keyword>
<dbReference type="SUPFAM" id="SSF52058">
    <property type="entry name" value="L domain-like"/>
    <property type="match status" value="1"/>
</dbReference>
<proteinExistence type="predicted"/>
<reference evidence="6 7" key="1">
    <citation type="journal article" date="2018" name="PLoS Genet.">
        <title>Population sequencing reveals clonal diversity and ancestral inbreeding in the grapevine cultivar Chardonnay.</title>
        <authorList>
            <person name="Roach M.J."/>
            <person name="Johnson D.L."/>
            <person name="Bohlmann J."/>
            <person name="van Vuuren H.J."/>
            <person name="Jones S.J."/>
            <person name="Pretorius I.S."/>
            <person name="Schmidt S.A."/>
            <person name="Borneman A.R."/>
        </authorList>
    </citation>
    <scope>NUCLEOTIDE SEQUENCE [LARGE SCALE GENOMIC DNA]</scope>
    <source>
        <strain evidence="7">cv. Chardonnay</strain>
        <tissue evidence="6">Leaf</tissue>
    </source>
</reference>
<feature type="compositionally biased region" description="Basic and acidic residues" evidence="3">
    <location>
        <begin position="743"/>
        <end position="752"/>
    </location>
</feature>
<gene>
    <name evidence="6" type="primary">RPP13L4_15</name>
    <name evidence="6" type="ORF">CK203_047701</name>
</gene>
<dbReference type="Proteomes" id="UP000288805">
    <property type="component" value="Unassembled WGS sequence"/>
</dbReference>
<dbReference type="Gene3D" id="1.10.10.10">
    <property type="entry name" value="Winged helix-like DNA-binding domain superfamily/Winged helix DNA-binding domain"/>
    <property type="match status" value="1"/>
</dbReference>
<dbReference type="InterPro" id="IPR032675">
    <property type="entry name" value="LRR_dom_sf"/>
</dbReference>
<evidence type="ECO:0000256" key="3">
    <source>
        <dbReference type="SAM" id="MobiDB-lite"/>
    </source>
</evidence>
<dbReference type="InterPro" id="IPR036388">
    <property type="entry name" value="WH-like_DNA-bd_sf"/>
</dbReference>
<accession>A0A438H1Q5</accession>
<sequence>MTIRRTLEKTVSHVLELVDKVSKKPVDPIYDEIKKWFEENKDLFPKLKHFEDELKSKIAELEQAIDNAAYDDGKRDVEIVQVLKQKNLFLNLTFVVLHGGGFRDVEPKQGIDKCLQSIKDLISEINLEKYEVPQPRKEEAQSDGRKMSDEWLALGIEESILESPAMATLELSYTILDLPLKMCLLCFAIFPEKAIIMKRQLIYWWIGEGFVRKTKEKTAEEVGEEYFQKLIDMGLIYPKYKKAKQDKKESPESPESPVVDSCTMHPWIRRMVITVAKKAEFFDLDRRGAPTAVSSQSRRICFAKDLEINQTVTPPNTDESEDQQTSLPWFNRDQKYQLPFVTLFNIDQKYVDIKEEWFSKLNRVSVLQLGRWQHAADHHIEVENQDFLKHLGALTHLKYLSLRGMSRITELPSSVVDLVLLQILDLRACHNLERLPPDISSLRKLTHLDLSECYLLESMPKGLDKLFSLQVLKGFVIETSRRRSGKLMDLSQLKKLRKLSIYIGSQDLAQQEELHSLKDIQNLRVLTITWKEVAEVKPKGSAQSKEEHERDARKSFSFPSKLEKLDLRCIPFKNQPEWLKPSLLFNLKSLYIRGGKLDGLATETNQKWKVKILRLKYLYDFQTDDKILLKDFPDLKYFEKINTLKGDEVWGKESYEEGEKSGETKANETKQDTPIQGEEKMIGEMKASHIQESSQILKQDDDKVLSNAVTPESETKQGCIRWIRSCSTCFEQNSGKEEEEEMTTEKSREPVKGDNNQVPNKIEDEKASSSKVLTNEPKPTSTSVGKEETKADTKVQETKTLVKQGDNDQVPNKVEGEKANSSKGKEETKADTKVQESKGPMKQGDNDQVPNKVEGENPSTSKELTNEPNLTSTIVRKEETKADTKVEESKGLVKQGDNDQVVNKAVEGSTNKLISDKSRLVSPIMRNKGECKAELT</sequence>
<feature type="region of interest" description="Disordered" evidence="3">
    <location>
        <begin position="732"/>
        <end position="897"/>
    </location>
</feature>
<feature type="domain" description="Disease resistance R13L4/SHOC-2-like LRR" evidence="5">
    <location>
        <begin position="366"/>
        <end position="593"/>
    </location>
</feature>
<evidence type="ECO:0000313" key="7">
    <source>
        <dbReference type="Proteomes" id="UP000288805"/>
    </source>
</evidence>
<dbReference type="AlphaFoldDB" id="A0A438H1Q5"/>
<feature type="region of interest" description="Disordered" evidence="3">
    <location>
        <begin position="653"/>
        <end position="675"/>
    </location>
</feature>
<dbReference type="Gene3D" id="3.80.10.10">
    <property type="entry name" value="Ribonuclease Inhibitor"/>
    <property type="match status" value="1"/>
</dbReference>
<dbReference type="PANTHER" id="PTHR23155:SF1071">
    <property type="entry name" value="DISEASE RESISTANCE RPP13-LIKE PROTEIN 1"/>
    <property type="match status" value="1"/>
</dbReference>
<evidence type="ECO:0000256" key="2">
    <source>
        <dbReference type="ARBA" id="ARBA00022821"/>
    </source>
</evidence>
<keyword evidence="2" id="KW-0611">Plant defense</keyword>
<feature type="compositionally biased region" description="Basic and acidic residues" evidence="3">
    <location>
        <begin position="875"/>
        <end position="891"/>
    </location>
</feature>
<dbReference type="InterPro" id="IPR055414">
    <property type="entry name" value="LRR_R13L4/SHOC2-like"/>
</dbReference>
<evidence type="ECO:0000259" key="5">
    <source>
        <dbReference type="Pfam" id="PF23598"/>
    </source>
</evidence>
<feature type="compositionally biased region" description="Polar residues" evidence="3">
    <location>
        <begin position="857"/>
        <end position="874"/>
    </location>
</feature>
<feature type="compositionally biased region" description="Basic and acidic residues" evidence="3">
    <location>
        <begin position="785"/>
        <end position="797"/>
    </location>
</feature>
<dbReference type="PANTHER" id="PTHR23155">
    <property type="entry name" value="DISEASE RESISTANCE PROTEIN RP"/>
    <property type="match status" value="1"/>
</dbReference>
<dbReference type="GO" id="GO:0006952">
    <property type="term" value="P:defense response"/>
    <property type="evidence" value="ECO:0007669"/>
    <property type="project" value="UniProtKB-KW"/>
</dbReference>
<dbReference type="InterPro" id="IPR044974">
    <property type="entry name" value="Disease_R_plants"/>
</dbReference>
<feature type="domain" description="Disease resistance protein winged helix" evidence="4">
    <location>
        <begin position="189"/>
        <end position="268"/>
    </location>
</feature>